<keyword evidence="3" id="KW-0288">FMN</keyword>
<accession>A0ABN0PFF5</accession>
<comment type="cofactor">
    <cofactor evidence="1">
        <name>FMN</name>
        <dbReference type="ChEBI" id="CHEBI:58210"/>
    </cofactor>
</comment>
<dbReference type="RefSeq" id="WP_023015031.1">
    <property type="nucleotide sequence ID" value="NZ_AXDY01000002.1"/>
</dbReference>
<evidence type="ECO:0000256" key="4">
    <source>
        <dbReference type="ARBA" id="ARBA00038054"/>
    </source>
</evidence>
<dbReference type="PANTHER" id="PTHR33798">
    <property type="entry name" value="FLAVOPROTEIN OXYGENASE"/>
    <property type="match status" value="1"/>
</dbReference>
<dbReference type="Gene3D" id="2.30.110.10">
    <property type="entry name" value="Electron Transport, Fmn-binding Protein, Chain A"/>
    <property type="match status" value="1"/>
</dbReference>
<keyword evidence="7" id="KW-1185">Reference proteome</keyword>
<dbReference type="PANTHER" id="PTHR33798:SF5">
    <property type="entry name" value="FLAVIN REDUCTASE LIKE DOMAIN-CONTAINING PROTEIN"/>
    <property type="match status" value="1"/>
</dbReference>
<dbReference type="InterPro" id="IPR012349">
    <property type="entry name" value="Split_barrel_FMN-bd"/>
</dbReference>
<gene>
    <name evidence="6" type="ORF">SSIM_02440</name>
</gene>
<dbReference type="SMART" id="SM00903">
    <property type="entry name" value="Flavin_Reduct"/>
    <property type="match status" value="1"/>
</dbReference>
<dbReference type="Pfam" id="PF01613">
    <property type="entry name" value="Flavin_Reduct"/>
    <property type="match status" value="1"/>
</dbReference>
<evidence type="ECO:0000313" key="7">
    <source>
        <dbReference type="Proteomes" id="UP000017131"/>
    </source>
</evidence>
<dbReference type="EMBL" id="AXDY01000002">
    <property type="protein sequence ID" value="ERS94331.1"/>
    <property type="molecule type" value="Genomic_DNA"/>
</dbReference>
<proteinExistence type="inferred from homology"/>
<dbReference type="GeneID" id="77330872"/>
<evidence type="ECO:0000256" key="3">
    <source>
        <dbReference type="ARBA" id="ARBA00022643"/>
    </source>
</evidence>
<reference evidence="6 7" key="1">
    <citation type="journal article" date="2013" name="Genome Announc.">
        <title>Draft Genome Sequence of Staphylococcus simulans UMC-CNS-990, Isolated from a Case of Chronic Bovine Mastitis.</title>
        <authorList>
            <person name="Calcutt M.J."/>
            <person name="Foecking M.F."/>
            <person name="Hsieh H.Y."/>
            <person name="Perry J."/>
            <person name="Stewart G.C."/>
            <person name="Middleton J.R."/>
        </authorList>
    </citation>
    <scope>NUCLEOTIDE SEQUENCE [LARGE SCALE GENOMIC DNA]</scope>
    <source>
        <strain evidence="6 7">UMC-CNS-990</strain>
    </source>
</reference>
<name>A0ABN0PFF5_STASI</name>
<evidence type="ECO:0000256" key="1">
    <source>
        <dbReference type="ARBA" id="ARBA00001917"/>
    </source>
</evidence>
<organism evidence="6 7">
    <name type="scientific">Staphylococcus simulans UMC-CNS-990</name>
    <dbReference type="NCBI Taxonomy" id="1405498"/>
    <lineage>
        <taxon>Bacteria</taxon>
        <taxon>Bacillati</taxon>
        <taxon>Bacillota</taxon>
        <taxon>Bacilli</taxon>
        <taxon>Bacillales</taxon>
        <taxon>Staphylococcaceae</taxon>
        <taxon>Staphylococcus</taxon>
    </lineage>
</organism>
<evidence type="ECO:0000256" key="2">
    <source>
        <dbReference type="ARBA" id="ARBA00022630"/>
    </source>
</evidence>
<dbReference type="InterPro" id="IPR002563">
    <property type="entry name" value="Flavin_Rdtase-like_dom"/>
</dbReference>
<dbReference type="Proteomes" id="UP000017131">
    <property type="component" value="Unassembled WGS sequence"/>
</dbReference>
<keyword evidence="2" id="KW-0285">Flavoprotein</keyword>
<dbReference type="SUPFAM" id="SSF50475">
    <property type="entry name" value="FMN-binding split barrel"/>
    <property type="match status" value="1"/>
</dbReference>
<evidence type="ECO:0000313" key="6">
    <source>
        <dbReference type="EMBL" id="ERS94331.1"/>
    </source>
</evidence>
<comment type="similarity">
    <text evidence="4">Belongs to the flavoredoxin family.</text>
</comment>
<sequence length="203" mass="22648">MKHFNPKDLTQRENYKLLSGSVLPRPIAFVTSQDKEGHLNAAPFSFFNVVSSHPPMIMISTGRTEGVRKDTAQNIIDTGEFVVHISELSMIEGINNTAAPIEREANELERTDFKTIPSDVVNVPAVEGARIRFECKLDRVIELGDDKAGSDLILGEVVRYHIADDVYIEPHKIDVQALHPVGRLAGNDYVKLGQEFVLERPTE</sequence>
<feature type="domain" description="Flavin reductase like" evidence="5">
    <location>
        <begin position="20"/>
        <end position="176"/>
    </location>
</feature>
<evidence type="ECO:0000259" key="5">
    <source>
        <dbReference type="SMART" id="SM00903"/>
    </source>
</evidence>
<protein>
    <recommendedName>
        <fullName evidence="5">Flavin reductase like domain-containing protein</fullName>
    </recommendedName>
</protein>
<comment type="caution">
    <text evidence="6">The sequence shown here is derived from an EMBL/GenBank/DDBJ whole genome shotgun (WGS) entry which is preliminary data.</text>
</comment>